<protein>
    <submittedName>
        <fullName evidence="1">Uncharacterized protein</fullName>
    </submittedName>
</protein>
<dbReference type="Proteomes" id="UP000322667">
    <property type="component" value="Chromosome D02"/>
</dbReference>
<reference evidence="1 2" key="1">
    <citation type="submission" date="2019-07" db="EMBL/GenBank/DDBJ databases">
        <title>WGS assembly of Gossypium tomentosum.</title>
        <authorList>
            <person name="Chen Z.J."/>
            <person name="Sreedasyam A."/>
            <person name="Ando A."/>
            <person name="Song Q."/>
            <person name="De L."/>
            <person name="Hulse-Kemp A."/>
            <person name="Ding M."/>
            <person name="Ye W."/>
            <person name="Kirkbride R."/>
            <person name="Jenkins J."/>
            <person name="Plott C."/>
            <person name="Lovell J."/>
            <person name="Lin Y.-M."/>
            <person name="Vaughn R."/>
            <person name="Liu B."/>
            <person name="Li W."/>
            <person name="Simpson S."/>
            <person name="Scheffler B."/>
            <person name="Saski C."/>
            <person name="Grover C."/>
            <person name="Hu G."/>
            <person name="Conover J."/>
            <person name="Carlson J."/>
            <person name="Shu S."/>
            <person name="Boston L."/>
            <person name="Williams M."/>
            <person name="Peterson D."/>
            <person name="Mcgee K."/>
            <person name="Jones D."/>
            <person name="Wendel J."/>
            <person name="Stelly D."/>
            <person name="Grimwood J."/>
            <person name="Schmutz J."/>
        </authorList>
    </citation>
    <scope>NUCLEOTIDE SEQUENCE [LARGE SCALE GENOMIC DNA]</scope>
    <source>
        <strain evidence="1">7179.01</strain>
    </source>
</reference>
<gene>
    <name evidence="1" type="ORF">ES332_D02G220100v1</name>
</gene>
<accession>A0A5D2M0C4</accession>
<dbReference type="EMBL" id="CM017624">
    <property type="protein sequence ID" value="TYH84791.1"/>
    <property type="molecule type" value="Genomic_DNA"/>
</dbReference>
<evidence type="ECO:0000313" key="2">
    <source>
        <dbReference type="Proteomes" id="UP000322667"/>
    </source>
</evidence>
<sequence length="107" mass="12033">MIAISCFLRLRYYSPSYKVRPERHHQWNLLILLVKKSFIYLISSEADSVHVSLLTTFFPLFLDPMFTSKEVVECSNKKGKNITQGCAKCVIASSSSLGCLIASSTHS</sequence>
<evidence type="ECO:0000313" key="1">
    <source>
        <dbReference type="EMBL" id="TYH84791.1"/>
    </source>
</evidence>
<proteinExistence type="predicted"/>
<name>A0A5D2M0C4_GOSTO</name>
<keyword evidence="2" id="KW-1185">Reference proteome</keyword>
<organism evidence="1 2">
    <name type="scientific">Gossypium tomentosum</name>
    <name type="common">Hawaiian cotton</name>
    <name type="synonym">Gossypium sandvicense</name>
    <dbReference type="NCBI Taxonomy" id="34277"/>
    <lineage>
        <taxon>Eukaryota</taxon>
        <taxon>Viridiplantae</taxon>
        <taxon>Streptophyta</taxon>
        <taxon>Embryophyta</taxon>
        <taxon>Tracheophyta</taxon>
        <taxon>Spermatophyta</taxon>
        <taxon>Magnoliopsida</taxon>
        <taxon>eudicotyledons</taxon>
        <taxon>Gunneridae</taxon>
        <taxon>Pentapetalae</taxon>
        <taxon>rosids</taxon>
        <taxon>malvids</taxon>
        <taxon>Malvales</taxon>
        <taxon>Malvaceae</taxon>
        <taxon>Malvoideae</taxon>
        <taxon>Gossypium</taxon>
    </lineage>
</organism>
<dbReference type="AlphaFoldDB" id="A0A5D2M0C4"/>